<organism evidence="1 2">
    <name type="scientific">Dreissena polymorpha</name>
    <name type="common">Zebra mussel</name>
    <name type="synonym">Mytilus polymorpha</name>
    <dbReference type="NCBI Taxonomy" id="45954"/>
    <lineage>
        <taxon>Eukaryota</taxon>
        <taxon>Metazoa</taxon>
        <taxon>Spiralia</taxon>
        <taxon>Lophotrochozoa</taxon>
        <taxon>Mollusca</taxon>
        <taxon>Bivalvia</taxon>
        <taxon>Autobranchia</taxon>
        <taxon>Heteroconchia</taxon>
        <taxon>Euheterodonta</taxon>
        <taxon>Imparidentia</taxon>
        <taxon>Neoheterodontei</taxon>
        <taxon>Myida</taxon>
        <taxon>Dreissenoidea</taxon>
        <taxon>Dreissenidae</taxon>
        <taxon>Dreissena</taxon>
    </lineage>
</organism>
<comment type="caution">
    <text evidence="1">The sequence shown here is derived from an EMBL/GenBank/DDBJ whole genome shotgun (WGS) entry which is preliminary data.</text>
</comment>
<dbReference type="EMBL" id="JAIWYP010000033">
    <property type="protein sequence ID" value="KAH3691637.1"/>
    <property type="molecule type" value="Genomic_DNA"/>
</dbReference>
<accession>A0A9D4BDW6</accession>
<evidence type="ECO:0000313" key="1">
    <source>
        <dbReference type="EMBL" id="KAH3691637.1"/>
    </source>
</evidence>
<keyword evidence="2" id="KW-1185">Reference proteome</keyword>
<protein>
    <submittedName>
        <fullName evidence="1">Uncharacterized protein</fullName>
    </submittedName>
</protein>
<sequence>MPLSQCFQNVAHIVCMFLQAFRSNDFKEAVTYYCRSICLLPTAASYNNRALARMLFICFQND</sequence>
<dbReference type="Proteomes" id="UP000828390">
    <property type="component" value="Unassembled WGS sequence"/>
</dbReference>
<reference evidence="1" key="1">
    <citation type="journal article" date="2019" name="bioRxiv">
        <title>The Genome of the Zebra Mussel, Dreissena polymorpha: A Resource for Invasive Species Research.</title>
        <authorList>
            <person name="McCartney M.A."/>
            <person name="Auch B."/>
            <person name="Kono T."/>
            <person name="Mallez S."/>
            <person name="Zhang Y."/>
            <person name="Obille A."/>
            <person name="Becker A."/>
            <person name="Abrahante J.E."/>
            <person name="Garbe J."/>
            <person name="Badalamenti J.P."/>
            <person name="Herman A."/>
            <person name="Mangelson H."/>
            <person name="Liachko I."/>
            <person name="Sullivan S."/>
            <person name="Sone E.D."/>
            <person name="Koren S."/>
            <person name="Silverstein K.A.T."/>
            <person name="Beckman K.B."/>
            <person name="Gohl D.M."/>
        </authorList>
    </citation>
    <scope>NUCLEOTIDE SEQUENCE</scope>
    <source>
        <strain evidence="1">Duluth1</strain>
        <tissue evidence="1">Whole animal</tissue>
    </source>
</reference>
<dbReference type="AlphaFoldDB" id="A0A9D4BDW6"/>
<name>A0A9D4BDW6_DREPO</name>
<evidence type="ECO:0000313" key="2">
    <source>
        <dbReference type="Proteomes" id="UP000828390"/>
    </source>
</evidence>
<proteinExistence type="predicted"/>
<reference evidence="1" key="2">
    <citation type="submission" date="2020-11" db="EMBL/GenBank/DDBJ databases">
        <authorList>
            <person name="McCartney M.A."/>
            <person name="Auch B."/>
            <person name="Kono T."/>
            <person name="Mallez S."/>
            <person name="Becker A."/>
            <person name="Gohl D.M."/>
            <person name="Silverstein K.A.T."/>
            <person name="Koren S."/>
            <person name="Bechman K.B."/>
            <person name="Herman A."/>
            <person name="Abrahante J.E."/>
            <person name="Garbe J."/>
        </authorList>
    </citation>
    <scope>NUCLEOTIDE SEQUENCE</scope>
    <source>
        <strain evidence="1">Duluth1</strain>
        <tissue evidence="1">Whole animal</tissue>
    </source>
</reference>
<gene>
    <name evidence="1" type="ORF">DPMN_190992</name>
</gene>